<dbReference type="EMBL" id="CP104694">
    <property type="protein sequence ID" value="UXI69313.1"/>
    <property type="molecule type" value="Genomic_DNA"/>
</dbReference>
<keyword evidence="2" id="KW-1185">Reference proteome</keyword>
<proteinExistence type="predicted"/>
<protein>
    <submittedName>
        <fullName evidence="1">Carboxypeptidase-like regulatory domain-containing protein</fullName>
    </submittedName>
</protein>
<gene>
    <name evidence="1" type="ORF">N4264_06600</name>
</gene>
<dbReference type="Pfam" id="PF13620">
    <property type="entry name" value="CarboxypepD_reg"/>
    <property type="match status" value="1"/>
</dbReference>
<dbReference type="SUPFAM" id="SSF49478">
    <property type="entry name" value="Cna protein B-type domain"/>
    <property type="match status" value="1"/>
</dbReference>
<organism evidence="1 2">
    <name type="scientific">Tahibacter amnicola</name>
    <dbReference type="NCBI Taxonomy" id="2976241"/>
    <lineage>
        <taxon>Bacteria</taxon>
        <taxon>Pseudomonadati</taxon>
        <taxon>Pseudomonadota</taxon>
        <taxon>Gammaproteobacteria</taxon>
        <taxon>Lysobacterales</taxon>
        <taxon>Rhodanobacteraceae</taxon>
        <taxon>Tahibacter</taxon>
    </lineage>
</organism>
<evidence type="ECO:0000313" key="2">
    <source>
        <dbReference type="Proteomes" id="UP001064632"/>
    </source>
</evidence>
<accession>A0ABY6BIW5</accession>
<reference evidence="1" key="1">
    <citation type="submission" date="2022-09" db="EMBL/GenBank/DDBJ databases">
        <title>Tahibacter sp. nov., isolated from a fresh water.</title>
        <authorList>
            <person name="Baek J.H."/>
            <person name="Lee J.K."/>
            <person name="Kim J.M."/>
            <person name="Jeon C.O."/>
        </authorList>
    </citation>
    <scope>NUCLEOTIDE SEQUENCE</scope>
    <source>
        <strain evidence="1">W38</strain>
    </source>
</reference>
<dbReference type="Gene3D" id="2.60.40.1120">
    <property type="entry name" value="Carboxypeptidase-like, regulatory domain"/>
    <property type="match status" value="1"/>
</dbReference>
<dbReference type="Proteomes" id="UP001064632">
    <property type="component" value="Chromosome"/>
</dbReference>
<evidence type="ECO:0000313" key="1">
    <source>
        <dbReference type="EMBL" id="UXI69313.1"/>
    </source>
</evidence>
<sequence length="601" mass="63392">MDEHANCPVLSDPPCCRHPSCRGRAFSPAFAGTVSGIVTDHNGGAPLAGVPVRAILREPPSQAPRLVDSDITDNAGRYTLDIPFAGRLAVVTASSVYVNRNQDGAQCVSQSTCDAQTQPWAWIAASHETVHFALARGARIAGRITDRANGAPVAGATVVVHRHGDSSSTASTTSAADGSYAIGALVGAQYRVWSDAQGTDSPWTNGYVRRYYPDFDCDDFHIACTDPPAGVTVPSGEEVTNVDVSLRRGVYMRGRAVDAMAGTAVPDAEMVAFVADQPTRYRTSEWRSPDGRPVLGPVLPGPVKLLMRSGSPVDYRAAFHLGEPCDEPACQPASAPTVVIPDLPLVDNLDATLTPLRSIHGRLVQADDGQPIAGVRVVAGRIADEPWSLSTWGFQPVSTAVSNADGDFVLTGFQGASRVIVRTLAGAARWIDRATVNVACTPANRFCNEAATAGEFGDIALDLQPHSGPVEFRLTESGAISGRILERATGLGLSGATALVLDVATQRVLKTTRTTTDGTYHIGGLTSGRYLVMAADWAADWRQAQIHPTAQCFLETLTTPAVCTAGESRPITVLGTQAVTGIDIAVNAADEIFRAGFEMPR</sequence>
<dbReference type="SUPFAM" id="SSF49452">
    <property type="entry name" value="Starch-binding domain-like"/>
    <property type="match status" value="1"/>
</dbReference>
<dbReference type="InterPro" id="IPR013784">
    <property type="entry name" value="Carb-bd-like_fold"/>
</dbReference>
<name>A0ABY6BIW5_9GAMM</name>
<dbReference type="RefSeq" id="WP_261696268.1">
    <property type="nucleotide sequence ID" value="NZ_CP104694.1"/>
</dbReference>